<feature type="region of interest" description="Disordered" evidence="7">
    <location>
        <begin position="2025"/>
        <end position="2049"/>
    </location>
</feature>
<dbReference type="SMART" id="SM00487">
    <property type="entry name" value="DEXDc"/>
    <property type="match status" value="1"/>
</dbReference>
<evidence type="ECO:0000256" key="2">
    <source>
        <dbReference type="ARBA" id="ARBA00022741"/>
    </source>
</evidence>
<feature type="domain" description="HSA" evidence="10">
    <location>
        <begin position="734"/>
        <end position="806"/>
    </location>
</feature>
<feature type="region of interest" description="Disordered" evidence="7">
    <location>
        <begin position="2675"/>
        <end position="2704"/>
    </location>
</feature>
<dbReference type="FunFam" id="3.40.50.300:FF:000871">
    <property type="entry name" value="Chromatin structure-remodeling complex protein SYD"/>
    <property type="match status" value="1"/>
</dbReference>
<protein>
    <recommendedName>
        <fullName evidence="13">Chromatin structure-remodeling complex protein SYD-like</fullName>
    </recommendedName>
</protein>
<feature type="compositionally biased region" description="Low complexity" evidence="7">
    <location>
        <begin position="2809"/>
        <end position="2820"/>
    </location>
</feature>
<keyword evidence="5" id="KW-0067">ATP-binding</keyword>
<dbReference type="InterPro" id="IPR014012">
    <property type="entry name" value="HSA_dom"/>
</dbReference>
<feature type="compositionally biased region" description="Basic and acidic residues" evidence="7">
    <location>
        <begin position="350"/>
        <end position="363"/>
    </location>
</feature>
<feature type="compositionally biased region" description="Basic and acidic residues" evidence="7">
    <location>
        <begin position="2353"/>
        <end position="2365"/>
    </location>
</feature>
<feature type="region of interest" description="Disordered" evidence="7">
    <location>
        <begin position="2478"/>
        <end position="2644"/>
    </location>
</feature>
<feature type="compositionally biased region" description="Polar residues" evidence="7">
    <location>
        <begin position="2532"/>
        <end position="2552"/>
    </location>
</feature>
<gene>
    <name evidence="11" type="ORF">RIF29_08101</name>
</gene>
<evidence type="ECO:0000313" key="11">
    <source>
        <dbReference type="EMBL" id="KAK7292323.1"/>
    </source>
</evidence>
<feature type="region of interest" description="Disordered" evidence="7">
    <location>
        <begin position="2159"/>
        <end position="2180"/>
    </location>
</feature>
<dbReference type="CDD" id="cd17996">
    <property type="entry name" value="DEXHc_SMARCA2_SMARCA4"/>
    <property type="match status" value="1"/>
</dbReference>
<dbReference type="PROSITE" id="PS51204">
    <property type="entry name" value="HSA"/>
    <property type="match status" value="1"/>
</dbReference>
<feature type="region of interest" description="Disordered" evidence="7">
    <location>
        <begin position="113"/>
        <end position="227"/>
    </location>
</feature>
<comment type="subcellular location">
    <subcellularLocation>
        <location evidence="1">Nucleus</location>
    </subcellularLocation>
</comment>
<sequence>MFLNEMAASAQNVELEAAKFLHKLIQDSTDEPVKLATKLHVILQHMKSSGKEQSMPYQVISRAMETVINQHGLDIEALKSSRLPLTGGSQIGSSSQAVGAAKDSRVGLAENEMASGRPPVAPSGGAPDYYQGSVAQRSNQSFDQGSPSSLDSRSANSQSQDRRDTANWDKQVNQKDGKKATTKRKRGDTSSPVELNVDSSSQLDPRNAVANARKGKQNKAEPSDGLPGAYAKVHGGMVVPTSASPMTEPVFSSSMQYASAVERDGGSLATLAQIGRQSSGSEMTMLRQGVPSRDTGKSTVAAAPASPAMPFKEQQLKQLRAQCLVFLAFRNCLAPKKLHLEIALGTTFSREDGSRKDLTDQKGKLQSFNELGNTSGVMMPFGGPSGSSSAGKAQEAETMSRGTENPRIMEDMGNLHSDIHILSEEKKHLLAAKRGEVERRIQERVAGQASSAMSCQQQDSSITRGAVVNKHLDDVDNGNLTVGRSNQPSGIVNSWTGFVGHNEASKGPPQMSTIQHELPIERRENIPSQFQNVVNNYGSRNHNSVNHLTSYPLKEHWKPVPGTDGDLHGATMKDGNVMTKHVSPDGFKTVPVDDASKHGISSVTEQNGNGRSVSADLPPPKYTMSERWIMDQRKRRLQLEQNWGQRQQKTKQKMATSFHKLKENVSSSEDISAKTKSVIELKKLQLLELQRRLRSDFLNDFFKPITTELEQLKSVKKHRHGRRVKQLEKFEHKMKEERQKRIRERQKEFFSEIEVHKEKLDDVFKAKRERWKGFNRYVKEFHKRKERTYREKIDRIQREKINLLKINDVEGYLRMVQDAKSDRVKQLLKETEKYLQKLGSKLQEAKAAAGRSGHDVDEIGSASFLENSETTLENEDEGDQAKHYMESNEKYYMMAHSIKESIAEQPSNLLGGKLREYQMNGLRWLVSLYNNHLNGILADEMGLGKTVQVISLICYLMETKNDRGPFLVVVPSSVLPGWESEITFWAPSVHKIVYSGPPEERRRLFKERIVHQKFNVLLTTYEYLMNKHDRPKLSKIHWHYIIIDEGHRIKNASCKLNAELKHYQSSHRLLLTGTPLQNNLEELWALLNFLLPNIFNSSEDFSQWFNKPFESTADNSPDEALLSEEENLLIINRLHQVLRPFVLRRLKHKVENELPEKIERLIRCEPSAYQKLLMKRVEDNLGAIGSSKARSVHNSVMELRNICNHPYLSQLHSDEVDHFIPKHYLPPIIRLCGKLEMLDRLLPKLKATDHRVLFFSTMTRLLDVMEEYLTLKQYRYLRLDGHTSGGDRGALIDLFNQSDSPYFIFLLSIRAGGVGVNLQAADTVILFDTDWNPQVDLQAQARAHRIGQKRDVLVLRFETVQTVEEQVRASAEHKLGVANQSITAGFFDNNTSAEDRREYLESLLRECKKEEAAPVLDDDALNDILARSETEIDVFEAVDKKRKEDEQATWKKLVLGQATDGSELTPPLPSRLVTDEDLRQFYEAMKISSDVPKARVESTGVKRKGGNLGGLDTQHYGRGKRAREVRSYEEQWTEEEFEKMCQAESPDSPKVKEMAERSYPTPASSSFISAPKTEPVMNHPSIKTEHAVVPPVAPMLPSVESLPVQQAKEITPPVMITPPVTITPPAKRGRGRPKRITTPPVNVPPANSGTVEIGMQLQKGIGSGHLTSLTPDSIAHSAVATGVSGPVHQPDAGVVSYVQPAIHVPTIPLSSQSAVASVSAPIQERGQGRKTHSSGEGARRRGKKQTMVSPPIPGGSVGTDLKVNEQLDDKLVSPPSGQAISQNEPVAGFTAAQHPPAFSGPLNSGVDHLGVGIPLNSHQPLPSPSATPLPQVAPTYPSVPTQSNGQNRKSQNGAGAPRRRGKKQATMPPPVHDVLGHPDSQLSSNPQISSGSLLGENATELKRLQQNNVQVSESIVRDQASQSLGYQHFKSMERSDDLDKQTAILSSGQDSSIKPPGLEFETLKSPEVHDSSVEKVKSSEITSSKTEVCENSGNENLIVNAQPVTEVTKDLNLGGVTHNAVEASKTIPSSVGTPTNSLAGSATTESVSQSLDSNSANVVTSAPLNITSPSTLGSESTHSCSFDPAPAKKQGRKTQNRVEPPRRRGKRLASVLPVVPDALAGDDPKLSHHALNSSGDSLVGKAAKNVTQPQAPLEILLPSGVAGHDSKRKERATNSSQNKQNVNDVARVMKEVFSGICLPKSKVHDSVGSEDRNTPSVNVMTKAAVDASNNRCVEDKACPNISTIGAACPTLNVHEKQSDEASNMQIRDGKASLDVATSGAACSTLHVHKASNMQIQDGKASLDVTTTGAMSLASTISEKGDEQQSGAASNKKVTLLNETLPIVSEPETSGSGDVKEKEEQTHHCVENSTTQNKTEALDAPPHNASHLTDSSSERLGTGGDLTNLNMETSSHQLCSSVVSPGAEHLVVNHNLRNQSNSSMETCSRSSPIDIGGKGCPTTPLKTENFSSNFEHIQADPFSQSHLSTNEPPNIIGHDSDENFDHSVLSSKSSPLACGDSSGLLVQPENLGEQPHVTPSSLATAPHSRTTAVSSISGDAEIHSRNNNEPSLQASVELSLDEENGRSKISASSDHDRDATAEPPNLSLNPVSVGYRSQIAQESSIKQSLESASKMEGPDSPKAVQAQKHQDALLEPADLHETPFVESCLGSLCEERRVEGDSISEQHQAGKVTSSESLVESMEKGMGNSSGIQEEAIVDILETDVQMDASNSQILKENVDLQSCDSVAGSGDNTLKSESLLSSPKLVAGSVTQNDEEGSKADQSNSLDKFQPGNLLPENTEMEINQMPSDRPMSVSESVEGELSSIKGKNSDVEISDLMDASQGSEDDAERPTSKNMDMPSSCSLMEEDKVGVLSDKPLALGEPRDPVIPDSCGDGIKGSIANPLPQQEIENSEALMCDQMKTSHVDSVDPGVTCNKIELPSSSVMEQDKADVQGELKDCLIGEGSGRDATEGHSTNPVLLQESVNSEADMSNQGKSQDDRNESKGLADIEERTDIIQSCVSEMANSSQVPSLSATIEKVDSLSEEGVVAGTAGMQVLEESEAVIGDGMDVTPGCLAVSETVTAHGVSSVCSSAGGSELVESLSEKKDSVGNSEAKLDTKESEAGATNQESQVGQENAMQEDIEMPPPLVEGKHAESSSEKGSKECEVEEGRNTVQNSEIENEKASEKSLSEKGSEECEVEDGRNIVQDAEIVNEKPPEKGLSEKECENEDGSNTVQDTEIVNEKAPESEEGPRESSVAGEARESENKS</sequence>
<evidence type="ECO:0000256" key="5">
    <source>
        <dbReference type="ARBA" id="ARBA00022840"/>
    </source>
</evidence>
<accession>A0AAN9PB63</accession>
<feature type="region of interest" description="Disordered" evidence="7">
    <location>
        <begin position="590"/>
        <end position="621"/>
    </location>
</feature>
<dbReference type="Gene3D" id="3.40.50.10810">
    <property type="entry name" value="Tandem AAA-ATPase domain"/>
    <property type="match status" value="1"/>
</dbReference>
<dbReference type="GO" id="GO:0004386">
    <property type="term" value="F:helicase activity"/>
    <property type="evidence" value="ECO:0007669"/>
    <property type="project" value="UniProtKB-KW"/>
</dbReference>
<dbReference type="PANTHER" id="PTHR10799">
    <property type="entry name" value="SNF2/RAD54 HELICASE FAMILY"/>
    <property type="match status" value="1"/>
</dbReference>
<feature type="compositionally biased region" description="Basic and acidic residues" evidence="7">
    <location>
        <begin position="160"/>
        <end position="179"/>
    </location>
</feature>
<evidence type="ECO:0000259" key="9">
    <source>
        <dbReference type="PROSITE" id="PS51194"/>
    </source>
</evidence>
<dbReference type="GO" id="GO:0005634">
    <property type="term" value="C:nucleus"/>
    <property type="evidence" value="ECO:0007669"/>
    <property type="project" value="UniProtKB-SubCell"/>
</dbReference>
<dbReference type="SMART" id="SM01314">
    <property type="entry name" value="SnAC"/>
    <property type="match status" value="1"/>
</dbReference>
<feature type="compositionally biased region" description="Basic and acidic residues" evidence="7">
    <location>
        <begin position="2992"/>
        <end position="3003"/>
    </location>
</feature>
<reference evidence="11 12" key="1">
    <citation type="submission" date="2024-01" db="EMBL/GenBank/DDBJ databases">
        <title>The genomes of 5 underutilized Papilionoideae crops provide insights into root nodulation and disease resistanc.</title>
        <authorList>
            <person name="Yuan L."/>
        </authorList>
    </citation>
    <scope>NUCLEOTIDE SEQUENCE [LARGE SCALE GENOMIC DNA]</scope>
    <source>
        <strain evidence="11">ZHUSHIDOU_FW_LH</strain>
        <tissue evidence="11">Leaf</tissue>
    </source>
</reference>
<feature type="compositionally biased region" description="Basic and acidic residues" evidence="7">
    <location>
        <begin position="3176"/>
        <end position="3199"/>
    </location>
</feature>
<feature type="domain" description="Helicase ATP-binding" evidence="8">
    <location>
        <begin position="926"/>
        <end position="1093"/>
    </location>
</feature>
<feature type="compositionally biased region" description="Polar residues" evidence="7">
    <location>
        <begin position="364"/>
        <end position="374"/>
    </location>
</feature>
<feature type="region of interest" description="Disordered" evidence="7">
    <location>
        <begin position="1719"/>
        <end position="1760"/>
    </location>
</feature>
<feature type="compositionally biased region" description="Polar residues" evidence="7">
    <location>
        <begin position="2067"/>
        <end position="2080"/>
    </location>
</feature>
<feature type="region of interest" description="Disordered" evidence="7">
    <location>
        <begin position="2744"/>
        <end position="2857"/>
    </location>
</feature>
<dbReference type="InterPro" id="IPR049730">
    <property type="entry name" value="SNF2/RAD54-like_C"/>
</dbReference>
<feature type="compositionally biased region" description="Polar residues" evidence="7">
    <location>
        <begin position="2385"/>
        <end position="2397"/>
    </location>
</feature>
<organism evidence="11 12">
    <name type="scientific">Crotalaria pallida</name>
    <name type="common">Smooth rattlebox</name>
    <name type="synonym">Crotalaria striata</name>
    <dbReference type="NCBI Taxonomy" id="3830"/>
    <lineage>
        <taxon>Eukaryota</taxon>
        <taxon>Viridiplantae</taxon>
        <taxon>Streptophyta</taxon>
        <taxon>Embryophyta</taxon>
        <taxon>Tracheophyta</taxon>
        <taxon>Spermatophyta</taxon>
        <taxon>Magnoliopsida</taxon>
        <taxon>eudicotyledons</taxon>
        <taxon>Gunneridae</taxon>
        <taxon>Pentapetalae</taxon>
        <taxon>rosids</taxon>
        <taxon>fabids</taxon>
        <taxon>Fabales</taxon>
        <taxon>Fabaceae</taxon>
        <taxon>Papilionoideae</taxon>
        <taxon>50 kb inversion clade</taxon>
        <taxon>genistoids sensu lato</taxon>
        <taxon>core genistoids</taxon>
        <taxon>Crotalarieae</taxon>
        <taxon>Crotalaria</taxon>
    </lineage>
</organism>
<comment type="caution">
    <text evidence="11">The sequence shown here is derived from an EMBL/GenBank/DDBJ whole genome shotgun (WGS) entry which is preliminary data.</text>
</comment>
<feature type="compositionally biased region" description="Polar residues" evidence="7">
    <location>
        <begin position="2316"/>
        <end position="2332"/>
    </location>
</feature>
<feature type="region of interest" description="Disordered" evidence="7">
    <location>
        <begin position="3096"/>
        <end position="3264"/>
    </location>
</feature>
<feature type="compositionally biased region" description="Polar residues" evidence="7">
    <location>
        <begin position="133"/>
        <end position="159"/>
    </location>
</feature>
<feature type="domain" description="Helicase C-terminal" evidence="9">
    <location>
        <begin position="1237"/>
        <end position="1383"/>
    </location>
</feature>
<dbReference type="Pfam" id="PF14619">
    <property type="entry name" value="SnAC"/>
    <property type="match status" value="1"/>
</dbReference>
<dbReference type="SUPFAM" id="SSF52540">
    <property type="entry name" value="P-loop containing nucleoside triphosphate hydrolases"/>
    <property type="match status" value="2"/>
</dbReference>
<evidence type="ECO:0000259" key="8">
    <source>
        <dbReference type="PROSITE" id="PS51192"/>
    </source>
</evidence>
<dbReference type="Gene3D" id="3.40.50.300">
    <property type="entry name" value="P-loop containing nucleotide triphosphate hydrolases"/>
    <property type="match status" value="1"/>
</dbReference>
<dbReference type="GO" id="GO:0042393">
    <property type="term" value="F:histone binding"/>
    <property type="evidence" value="ECO:0007669"/>
    <property type="project" value="InterPro"/>
</dbReference>
<dbReference type="SMART" id="SM00490">
    <property type="entry name" value="HELICc"/>
    <property type="match status" value="1"/>
</dbReference>
<feature type="compositionally biased region" description="Polar residues" evidence="7">
    <location>
        <begin position="2026"/>
        <end position="2049"/>
    </location>
</feature>
<dbReference type="InterPro" id="IPR000330">
    <property type="entry name" value="SNF2_N"/>
</dbReference>
<keyword evidence="4" id="KW-0347">Helicase</keyword>
<evidence type="ECO:0000256" key="6">
    <source>
        <dbReference type="ARBA" id="ARBA00023242"/>
    </source>
</evidence>
<evidence type="ECO:0000256" key="4">
    <source>
        <dbReference type="ARBA" id="ARBA00022806"/>
    </source>
</evidence>
<evidence type="ECO:0000256" key="1">
    <source>
        <dbReference type="ARBA" id="ARBA00004123"/>
    </source>
</evidence>
<dbReference type="CDD" id="cd18793">
    <property type="entry name" value="SF2_C_SNF"/>
    <property type="match status" value="1"/>
</dbReference>
<evidence type="ECO:0000259" key="10">
    <source>
        <dbReference type="PROSITE" id="PS51204"/>
    </source>
</evidence>
<dbReference type="GO" id="GO:0005524">
    <property type="term" value="F:ATP binding"/>
    <property type="evidence" value="ECO:0007669"/>
    <property type="project" value="UniProtKB-KW"/>
</dbReference>
<dbReference type="Proteomes" id="UP001372338">
    <property type="component" value="Unassembled WGS sequence"/>
</dbReference>
<feature type="region of interest" description="Disordered" evidence="7">
    <location>
        <begin position="350"/>
        <end position="406"/>
    </location>
</feature>
<feature type="compositionally biased region" description="Polar residues" evidence="7">
    <location>
        <begin position="2678"/>
        <end position="2693"/>
    </location>
</feature>
<feature type="region of interest" description="Disordered" evidence="7">
    <location>
        <begin position="1615"/>
        <end position="1648"/>
    </location>
</feature>
<dbReference type="PROSITE" id="PS51194">
    <property type="entry name" value="HELICASE_CTER"/>
    <property type="match status" value="1"/>
</dbReference>
<proteinExistence type="predicted"/>
<feature type="compositionally biased region" description="Polar residues" evidence="7">
    <location>
        <begin position="2613"/>
        <end position="2626"/>
    </location>
</feature>
<dbReference type="GO" id="GO:0016787">
    <property type="term" value="F:hydrolase activity"/>
    <property type="evidence" value="ECO:0007669"/>
    <property type="project" value="UniProtKB-KW"/>
</dbReference>
<dbReference type="InterPro" id="IPR029295">
    <property type="entry name" value="SnAC"/>
</dbReference>
<feature type="compositionally biased region" description="Polar residues" evidence="7">
    <location>
        <begin position="1880"/>
        <end position="1892"/>
    </location>
</feature>
<dbReference type="FunFam" id="3.40.50.10810:FF:000016">
    <property type="entry name" value="Chromatin structure-remodeling complex protein SYD"/>
    <property type="match status" value="1"/>
</dbReference>
<feature type="compositionally biased region" description="Polar residues" evidence="7">
    <location>
        <begin position="1979"/>
        <end position="1989"/>
    </location>
</feature>
<feature type="region of interest" description="Disordered" evidence="7">
    <location>
        <begin position="1969"/>
        <end position="1989"/>
    </location>
</feature>
<keyword evidence="6" id="KW-0539">Nucleus</keyword>
<dbReference type="Pfam" id="PF00176">
    <property type="entry name" value="SNF2-rel_dom"/>
    <property type="match status" value="1"/>
</dbReference>
<feature type="region of interest" description="Disordered" evidence="7">
    <location>
        <begin position="2067"/>
        <end position="2108"/>
    </location>
</feature>
<feature type="compositionally biased region" description="Basic and acidic residues" evidence="7">
    <location>
        <begin position="3098"/>
        <end position="3118"/>
    </location>
</feature>
<evidence type="ECO:0000313" key="12">
    <source>
        <dbReference type="Proteomes" id="UP001372338"/>
    </source>
</evidence>
<keyword evidence="3" id="KW-0378">Hydrolase</keyword>
<feature type="compositionally biased region" description="Polar residues" evidence="7">
    <location>
        <begin position="2562"/>
        <end position="2571"/>
    </location>
</feature>
<feature type="compositionally biased region" description="Low complexity" evidence="7">
    <location>
        <begin position="375"/>
        <end position="391"/>
    </location>
</feature>
<keyword evidence="2" id="KW-0547">Nucleotide-binding</keyword>
<dbReference type="InterPro" id="IPR001650">
    <property type="entry name" value="Helicase_C-like"/>
</dbReference>
<feature type="compositionally biased region" description="Low complexity" evidence="7">
    <location>
        <begin position="2751"/>
        <end position="2761"/>
    </location>
</feature>
<feature type="compositionally biased region" description="Polar residues" evidence="7">
    <location>
        <begin position="1838"/>
        <end position="1853"/>
    </location>
</feature>
<dbReference type="PROSITE" id="PS51192">
    <property type="entry name" value="HELICASE_ATP_BIND_1"/>
    <property type="match status" value="1"/>
</dbReference>
<feature type="compositionally biased region" description="Polar residues" evidence="7">
    <location>
        <begin position="3120"/>
        <end position="3133"/>
    </location>
</feature>
<name>A0AAN9PB63_CROPI</name>
<evidence type="ECO:0000256" key="3">
    <source>
        <dbReference type="ARBA" id="ARBA00022801"/>
    </source>
</evidence>
<dbReference type="EMBL" id="JAYWIO010000001">
    <property type="protein sequence ID" value="KAK7292323.1"/>
    <property type="molecule type" value="Genomic_DNA"/>
</dbReference>
<feature type="region of interest" description="Disordered" evidence="7">
    <location>
        <begin position="1496"/>
        <end position="1522"/>
    </location>
</feature>
<feature type="region of interest" description="Disordered" evidence="7">
    <location>
        <begin position="2978"/>
        <end position="3003"/>
    </location>
</feature>
<keyword evidence="12" id="KW-1185">Reference proteome</keyword>
<evidence type="ECO:0000256" key="7">
    <source>
        <dbReference type="SAM" id="MobiDB-lite"/>
    </source>
</evidence>
<dbReference type="Pfam" id="PF00271">
    <property type="entry name" value="Helicase_C"/>
    <property type="match status" value="1"/>
</dbReference>
<evidence type="ECO:0008006" key="13">
    <source>
        <dbReference type="Google" id="ProtNLM"/>
    </source>
</evidence>
<feature type="compositionally biased region" description="Low complexity" evidence="7">
    <location>
        <begin position="1615"/>
        <end position="1626"/>
    </location>
</feature>
<dbReference type="InterPro" id="IPR038718">
    <property type="entry name" value="SNF2-like_sf"/>
</dbReference>
<feature type="compositionally biased region" description="Polar residues" evidence="7">
    <location>
        <begin position="599"/>
        <end position="612"/>
    </location>
</feature>
<dbReference type="InterPro" id="IPR027417">
    <property type="entry name" value="P-loop_NTPase"/>
</dbReference>
<feature type="compositionally biased region" description="Basic and acidic residues" evidence="7">
    <location>
        <begin position="3208"/>
        <end position="3221"/>
    </location>
</feature>
<feature type="compositionally biased region" description="Polar residues" evidence="7">
    <location>
        <begin position="189"/>
        <end position="204"/>
    </location>
</feature>
<feature type="region of interest" description="Disordered" evidence="7">
    <location>
        <begin position="2316"/>
        <end position="2397"/>
    </location>
</feature>
<feature type="region of interest" description="Disordered" evidence="7">
    <location>
        <begin position="2872"/>
        <end position="2898"/>
    </location>
</feature>
<feature type="compositionally biased region" description="Basic and acidic residues" evidence="7">
    <location>
        <begin position="1969"/>
        <end position="1978"/>
    </location>
</feature>
<feature type="compositionally biased region" description="Polar residues" evidence="7">
    <location>
        <begin position="2478"/>
        <end position="2487"/>
    </location>
</feature>
<feature type="compositionally biased region" description="Basic and acidic residues" evidence="7">
    <location>
        <begin position="3146"/>
        <end position="3167"/>
    </location>
</feature>
<feature type="compositionally biased region" description="Polar residues" evidence="7">
    <location>
        <begin position="2978"/>
        <end position="2991"/>
    </location>
</feature>
<feature type="compositionally biased region" description="Basic and acidic residues" evidence="7">
    <location>
        <begin position="3237"/>
        <end position="3249"/>
    </location>
</feature>
<dbReference type="InterPro" id="IPR014001">
    <property type="entry name" value="Helicase_ATP-bd"/>
</dbReference>
<feature type="region of interest" description="Disordered" evidence="7">
    <location>
        <begin position="1810"/>
        <end position="1892"/>
    </location>
</feature>